<dbReference type="PANTHER" id="PTHR11592:SF78">
    <property type="entry name" value="GLUTATHIONE PEROXIDASE"/>
    <property type="match status" value="1"/>
</dbReference>
<evidence type="ECO:0000256" key="3">
    <source>
        <dbReference type="ARBA" id="ARBA00023002"/>
    </source>
</evidence>
<dbReference type="PANTHER" id="PTHR11592">
    <property type="entry name" value="GLUTATHIONE PEROXIDASE"/>
    <property type="match status" value="1"/>
</dbReference>
<accession>A0A382M2D1</accession>
<dbReference type="PROSITE" id="PS00460">
    <property type="entry name" value="GLUTATHIONE_PEROXID_1"/>
    <property type="match status" value="1"/>
</dbReference>
<dbReference type="CDD" id="cd00340">
    <property type="entry name" value="GSH_Peroxidase"/>
    <property type="match status" value="1"/>
</dbReference>
<evidence type="ECO:0000256" key="2">
    <source>
        <dbReference type="ARBA" id="ARBA00022559"/>
    </source>
</evidence>
<evidence type="ECO:0000256" key="1">
    <source>
        <dbReference type="ARBA" id="ARBA00006926"/>
    </source>
</evidence>
<dbReference type="GO" id="GO:0034599">
    <property type="term" value="P:cellular response to oxidative stress"/>
    <property type="evidence" value="ECO:0007669"/>
    <property type="project" value="TreeGrafter"/>
</dbReference>
<comment type="similarity">
    <text evidence="1">Belongs to the glutathione peroxidase family.</text>
</comment>
<dbReference type="SUPFAM" id="SSF52833">
    <property type="entry name" value="Thioredoxin-like"/>
    <property type="match status" value="1"/>
</dbReference>
<proteinExistence type="inferred from homology"/>
<dbReference type="Pfam" id="PF00255">
    <property type="entry name" value="GSHPx"/>
    <property type="match status" value="1"/>
</dbReference>
<keyword evidence="3" id="KW-0560">Oxidoreductase</keyword>
<dbReference type="InterPro" id="IPR000889">
    <property type="entry name" value="Glutathione_peroxidase"/>
</dbReference>
<dbReference type="InterPro" id="IPR029759">
    <property type="entry name" value="GPX_AS"/>
</dbReference>
<dbReference type="PIRSF" id="PIRSF000303">
    <property type="entry name" value="Glutathion_perox"/>
    <property type="match status" value="1"/>
</dbReference>
<sequence>MFSFSNKVSAKYEKTIYDFEIESITGEKINFSKYKNKPILLVNVASQCGFTKQYEDLQNLWEKYQDKGLIVIGLPSNQFGGQEPGSNSEIKNFCEVNFNINFPMTTKIDVKGKNIDPIYKWALKNYGKKATPKWNFYKILINKDGKIEQTYSSITNPMSKKITNEIEKILNIK</sequence>
<evidence type="ECO:0000313" key="4">
    <source>
        <dbReference type="EMBL" id="SVC42930.1"/>
    </source>
</evidence>
<dbReference type="Gene3D" id="3.40.30.10">
    <property type="entry name" value="Glutaredoxin"/>
    <property type="match status" value="1"/>
</dbReference>
<protein>
    <recommendedName>
        <fullName evidence="5">Glutathione peroxidase</fullName>
    </recommendedName>
</protein>
<dbReference type="PROSITE" id="PS51355">
    <property type="entry name" value="GLUTATHIONE_PEROXID_3"/>
    <property type="match status" value="1"/>
</dbReference>
<evidence type="ECO:0008006" key="5">
    <source>
        <dbReference type="Google" id="ProtNLM"/>
    </source>
</evidence>
<keyword evidence="2" id="KW-0575">Peroxidase</keyword>
<organism evidence="4">
    <name type="scientific">marine metagenome</name>
    <dbReference type="NCBI Taxonomy" id="408172"/>
    <lineage>
        <taxon>unclassified sequences</taxon>
        <taxon>metagenomes</taxon>
        <taxon>ecological metagenomes</taxon>
    </lineage>
</organism>
<name>A0A382M2D1_9ZZZZ</name>
<dbReference type="EMBL" id="UINC01090729">
    <property type="protein sequence ID" value="SVC42930.1"/>
    <property type="molecule type" value="Genomic_DNA"/>
</dbReference>
<dbReference type="InterPro" id="IPR036249">
    <property type="entry name" value="Thioredoxin-like_sf"/>
</dbReference>
<dbReference type="PRINTS" id="PR01011">
    <property type="entry name" value="GLUTPROXDASE"/>
</dbReference>
<dbReference type="GO" id="GO:0004601">
    <property type="term" value="F:peroxidase activity"/>
    <property type="evidence" value="ECO:0007669"/>
    <property type="project" value="UniProtKB-KW"/>
</dbReference>
<dbReference type="AlphaFoldDB" id="A0A382M2D1"/>
<gene>
    <name evidence="4" type="ORF">METZ01_LOCUS295784</name>
</gene>
<reference evidence="4" key="1">
    <citation type="submission" date="2018-05" db="EMBL/GenBank/DDBJ databases">
        <authorList>
            <person name="Lanie J.A."/>
            <person name="Ng W.-L."/>
            <person name="Kazmierczak K.M."/>
            <person name="Andrzejewski T.M."/>
            <person name="Davidsen T.M."/>
            <person name="Wayne K.J."/>
            <person name="Tettelin H."/>
            <person name="Glass J.I."/>
            <person name="Rusch D."/>
            <person name="Podicherti R."/>
            <person name="Tsui H.-C.T."/>
            <person name="Winkler M.E."/>
        </authorList>
    </citation>
    <scope>NUCLEOTIDE SEQUENCE</scope>
</reference>